<dbReference type="EMBL" id="JACMSC010000002">
    <property type="protein sequence ID" value="KAG6534193.1"/>
    <property type="molecule type" value="Genomic_DNA"/>
</dbReference>
<dbReference type="InterPro" id="IPR035979">
    <property type="entry name" value="RBD_domain_sf"/>
</dbReference>
<evidence type="ECO:0000313" key="3">
    <source>
        <dbReference type="Proteomes" id="UP000734854"/>
    </source>
</evidence>
<gene>
    <name evidence="2" type="ORF">ZIOFF_008078</name>
</gene>
<dbReference type="AlphaFoldDB" id="A0A8J5M6B9"/>
<keyword evidence="3" id="KW-1185">Reference proteome</keyword>
<evidence type="ECO:0000259" key="1">
    <source>
        <dbReference type="Pfam" id="PF04059"/>
    </source>
</evidence>
<name>A0A8J5M6B9_ZINOF</name>
<evidence type="ECO:0000313" key="2">
    <source>
        <dbReference type="EMBL" id="KAG6534193.1"/>
    </source>
</evidence>
<protein>
    <recommendedName>
        <fullName evidence="1">Mei2-like C-terminal RNA recognition motif domain-containing protein</fullName>
    </recommendedName>
</protein>
<dbReference type="InterPro" id="IPR007201">
    <property type="entry name" value="Mei2-like_Rrm_C"/>
</dbReference>
<dbReference type="SUPFAM" id="SSF54928">
    <property type="entry name" value="RNA-binding domain, RBD"/>
    <property type="match status" value="1"/>
</dbReference>
<dbReference type="InterPro" id="IPR012677">
    <property type="entry name" value="Nucleotide-bd_a/b_plait_sf"/>
</dbReference>
<sequence>MANLNPHAAVYVPVRNYTPIYGYSPPLAPPNRLLVVLCNGVPYNFELCLQSYHPPLPLLPPPPPVFNAYYKPSPPSVVHLPKATLTLIDQAEEAMKPLEQFCITDQGNVGEEVGEENIEAACKGMPTRSALIWRRKSRHRMRKVDRRVKAMNYELEFKKGEEGDAVGKIDQGKTTVMIRHLPNKLKKANLLSLLDKHCVEENQKIAKDAEEDNGKLSEFDFLYLPMDFKTGSNLGYAFVNFTSAIGACRLYDFLHNFDWKSVGSCKKCAVVYARIQKHFQSSTFVCQSDEFLPVFFAPPRDGVNETEQRGVHKGHTSLNGMGKELMREWTGEIHDLMAMGEDEEGYSDSMYICARERLNRSGHAPSYLSALLLHYTD</sequence>
<dbReference type="Proteomes" id="UP000734854">
    <property type="component" value="Unassembled WGS sequence"/>
</dbReference>
<organism evidence="2 3">
    <name type="scientific">Zingiber officinale</name>
    <name type="common">Ginger</name>
    <name type="synonym">Amomum zingiber</name>
    <dbReference type="NCBI Taxonomy" id="94328"/>
    <lineage>
        <taxon>Eukaryota</taxon>
        <taxon>Viridiplantae</taxon>
        <taxon>Streptophyta</taxon>
        <taxon>Embryophyta</taxon>
        <taxon>Tracheophyta</taxon>
        <taxon>Spermatophyta</taxon>
        <taxon>Magnoliopsida</taxon>
        <taxon>Liliopsida</taxon>
        <taxon>Zingiberales</taxon>
        <taxon>Zingiberaceae</taxon>
        <taxon>Zingiber</taxon>
    </lineage>
</organism>
<dbReference type="GO" id="GO:0003676">
    <property type="term" value="F:nucleic acid binding"/>
    <property type="evidence" value="ECO:0007669"/>
    <property type="project" value="InterPro"/>
</dbReference>
<dbReference type="Pfam" id="PF04059">
    <property type="entry name" value="RRM_2"/>
    <property type="match status" value="1"/>
</dbReference>
<reference evidence="2 3" key="1">
    <citation type="submission" date="2020-08" db="EMBL/GenBank/DDBJ databases">
        <title>Plant Genome Project.</title>
        <authorList>
            <person name="Zhang R.-G."/>
        </authorList>
    </citation>
    <scope>NUCLEOTIDE SEQUENCE [LARGE SCALE GENOMIC DNA]</scope>
    <source>
        <tissue evidence="2">Rhizome</tissue>
    </source>
</reference>
<proteinExistence type="predicted"/>
<accession>A0A8J5M6B9</accession>
<comment type="caution">
    <text evidence="2">The sequence shown here is derived from an EMBL/GenBank/DDBJ whole genome shotgun (WGS) entry which is preliminary data.</text>
</comment>
<dbReference type="Gene3D" id="3.30.70.330">
    <property type="match status" value="1"/>
</dbReference>
<feature type="domain" description="Mei2-like C-terminal RNA recognition motif" evidence="1">
    <location>
        <begin position="173"/>
        <end position="277"/>
    </location>
</feature>